<dbReference type="GO" id="GO:0008483">
    <property type="term" value="F:transaminase activity"/>
    <property type="evidence" value="ECO:0007669"/>
    <property type="project" value="UniProtKB-KW"/>
</dbReference>
<dbReference type="RefSeq" id="WP_342610539.1">
    <property type="nucleotide sequence ID" value="NZ_CP128355.1"/>
</dbReference>
<sequence length="380" mass="42548">MEKERVFLSRPHMGGNEQKYIEDAFEKNWIAPLGENVTEFENDIKRYTGVGEALAVSSGTAAIHLALIESNVGQDDIVFCSSLTFCATSNPILYQGAQPVFIDSELDTWNMSPEALKKAFEKYEQLGQKPKAVIVVNLYGQSAQLNEIREICNQYDVVLIEDAAESLGSEYNGKKSGSFGDYGIYSFNGNKIITTSGGGMLVTNDKVSRDHALFLSTQARDKAIHYEHSELGYNYRLSNISAGIGRGQMEVLDNRVSIRRSIFEKYQQSLGNINGFEFQPEITNSKSNRWLTALTIDPEKAGFSSKDVIEALEKENIEARPVWKPMHLQPLYSNYDFIKLNSDNAKALFENGICLPSSSDMQAEQQDRVIQIIKDLNSDK</sequence>
<dbReference type="PROSITE" id="PS50890">
    <property type="entry name" value="PUA"/>
    <property type="match status" value="1"/>
</dbReference>
<evidence type="ECO:0000313" key="2">
    <source>
        <dbReference type="EMBL" id="XAF71341.1"/>
    </source>
</evidence>
<comment type="similarity">
    <text evidence="1">Belongs to the DegT/DnrJ/EryC1 family.</text>
</comment>
<evidence type="ECO:0000256" key="1">
    <source>
        <dbReference type="RuleBase" id="RU004508"/>
    </source>
</evidence>
<reference evidence="2 3" key="1">
    <citation type="journal article" date="2024" name="Pathogens">
        <title>Staphylococcus hsinchuensis sp. nov., Isolated from Soymilk.</title>
        <authorList>
            <person name="Wang Y.T."/>
            <person name="Lin Y.C."/>
            <person name="Hsieh Y.H."/>
            <person name="Lin Y.T."/>
            <person name="Hamada M."/>
            <person name="Chen C.C."/>
            <person name="Liou J.S."/>
            <person name="Lee A.Y."/>
            <person name="Zhang W.L."/>
            <person name="Chen Y.T."/>
            <person name="Huang C.H."/>
        </authorList>
    </citation>
    <scope>NUCLEOTIDE SEQUENCE [LARGE SCALE GENOMIC DNA]</scope>
    <source>
        <strain evidence="2 3">H164</strain>
    </source>
</reference>
<dbReference type="SUPFAM" id="SSF53383">
    <property type="entry name" value="PLP-dependent transferases"/>
    <property type="match status" value="1"/>
</dbReference>
<dbReference type="Gene3D" id="3.90.1150.10">
    <property type="entry name" value="Aspartate Aminotransferase, domain 1"/>
    <property type="match status" value="1"/>
</dbReference>
<dbReference type="Proteomes" id="UP001436297">
    <property type="component" value="Chromosome"/>
</dbReference>
<dbReference type="PANTHER" id="PTHR30244:SF34">
    <property type="entry name" value="DTDP-4-AMINO-4,6-DIDEOXYGALACTOSE TRANSAMINASE"/>
    <property type="match status" value="1"/>
</dbReference>
<protein>
    <submittedName>
        <fullName evidence="2">Aminotransferase class I/II-fold pyridoxal phosphate-dependent enzyme</fullName>
    </submittedName>
</protein>
<gene>
    <name evidence="2" type="ORF">QQM35_04395</name>
</gene>
<accession>A0ABZ3EEN9</accession>
<dbReference type="InterPro" id="IPR015424">
    <property type="entry name" value="PyrdxlP-dep_Trfase"/>
</dbReference>
<dbReference type="PANTHER" id="PTHR30244">
    <property type="entry name" value="TRANSAMINASE"/>
    <property type="match status" value="1"/>
</dbReference>
<keyword evidence="1" id="KW-0663">Pyridoxal phosphate</keyword>
<keyword evidence="3" id="KW-1185">Reference proteome</keyword>
<keyword evidence="2" id="KW-0032">Aminotransferase</keyword>
<dbReference type="Gene3D" id="3.40.640.10">
    <property type="entry name" value="Type I PLP-dependent aspartate aminotransferase-like (Major domain)"/>
    <property type="match status" value="1"/>
</dbReference>
<dbReference type="CDD" id="cd00616">
    <property type="entry name" value="AHBA_syn"/>
    <property type="match status" value="1"/>
</dbReference>
<dbReference type="InterPro" id="IPR015422">
    <property type="entry name" value="PyrdxlP-dep_Trfase_small"/>
</dbReference>
<name>A0ABZ3EEN9_9STAP</name>
<dbReference type="PIRSF" id="PIRSF000390">
    <property type="entry name" value="PLP_StrS"/>
    <property type="match status" value="1"/>
</dbReference>
<proteinExistence type="inferred from homology"/>
<dbReference type="InterPro" id="IPR015421">
    <property type="entry name" value="PyrdxlP-dep_Trfase_major"/>
</dbReference>
<keyword evidence="2" id="KW-0808">Transferase</keyword>
<evidence type="ECO:0000313" key="3">
    <source>
        <dbReference type="Proteomes" id="UP001436297"/>
    </source>
</evidence>
<dbReference type="EMBL" id="CP128355">
    <property type="protein sequence ID" value="XAF71341.1"/>
    <property type="molecule type" value="Genomic_DNA"/>
</dbReference>
<dbReference type="Pfam" id="PF01041">
    <property type="entry name" value="DegT_DnrJ_EryC1"/>
    <property type="match status" value="1"/>
</dbReference>
<organism evidence="2 3">
    <name type="scientific">Staphylococcus hsinchuensis</name>
    <dbReference type="NCBI Taxonomy" id="3051183"/>
    <lineage>
        <taxon>Bacteria</taxon>
        <taxon>Bacillati</taxon>
        <taxon>Bacillota</taxon>
        <taxon>Bacilli</taxon>
        <taxon>Bacillales</taxon>
        <taxon>Staphylococcaceae</taxon>
        <taxon>Staphylococcus</taxon>
    </lineage>
</organism>
<dbReference type="InterPro" id="IPR000653">
    <property type="entry name" value="DegT/StrS_aminotransferase"/>
</dbReference>